<dbReference type="Proteomes" id="UP000033814">
    <property type="component" value="Unassembled WGS sequence"/>
</dbReference>
<gene>
    <name evidence="3" type="ORF">DU40_12095</name>
    <name evidence="4" type="ORF">DU50_13800</name>
    <name evidence="7" type="ORF">DU75_13095</name>
    <name evidence="6" type="ORF">DU76_12235</name>
    <name evidence="8" type="ORF">DU77_13670</name>
    <name evidence="9" type="ORF">DU78_14060</name>
    <name evidence="13" type="ORF">DU81_13790</name>
    <name evidence="10" type="ORF">DU82_13455</name>
    <name evidence="14" type="ORF">DU83_14130</name>
    <name evidence="12" type="ORF">DU84_13800</name>
    <name evidence="5" type="ORF">DU85_15695</name>
    <name evidence="11" type="ORF">DU88_12930</name>
</gene>
<evidence type="ECO:0000313" key="19">
    <source>
        <dbReference type="Proteomes" id="UP000034040"/>
    </source>
</evidence>
<dbReference type="EMBL" id="JJQV01000054">
    <property type="protein sequence ID" value="KKH84128.1"/>
    <property type="molecule type" value="Genomic_DNA"/>
</dbReference>
<sequence length="83" mass="9350">MLLNQRVGLVRPNEQKLQQFFEVILFSNEFYDYFQVASDGGDQGNISPNKINEYEIPLQPLTILKKLGRISKPGGCSSSTPKC</sequence>
<protein>
    <submittedName>
        <fullName evidence="13">Uncharacterized protein</fullName>
    </submittedName>
</protein>
<dbReference type="EMBL" id="JJQT01000016">
    <property type="protein sequence ID" value="KKH82978.1"/>
    <property type="molecule type" value="Genomic_DNA"/>
</dbReference>
<dbReference type="AlphaFoldDB" id="A0A0F8T192"/>
<dbReference type="GO" id="GO:0003677">
    <property type="term" value="F:DNA binding"/>
    <property type="evidence" value="ECO:0007669"/>
    <property type="project" value="UniProtKB-KW"/>
</dbReference>
<dbReference type="Proteomes" id="UP000034872">
    <property type="component" value="Unassembled WGS sequence"/>
</dbReference>
<dbReference type="Proteomes" id="UP000033864">
    <property type="component" value="Unassembled WGS sequence"/>
</dbReference>
<dbReference type="SUPFAM" id="SSF116734">
    <property type="entry name" value="DNA methylase specificity domain"/>
    <property type="match status" value="1"/>
</dbReference>
<keyword evidence="1" id="KW-0680">Restriction system</keyword>
<dbReference type="EMBL" id="JJQM01000129">
    <property type="protein sequence ID" value="KKH52969.1"/>
    <property type="molecule type" value="Genomic_DNA"/>
</dbReference>
<evidence type="ECO:0000256" key="2">
    <source>
        <dbReference type="ARBA" id="ARBA00023125"/>
    </source>
</evidence>
<dbReference type="Proteomes" id="UP000034021">
    <property type="component" value="Unassembled WGS sequence"/>
</dbReference>
<evidence type="ECO:0000313" key="13">
    <source>
        <dbReference type="EMBL" id="KKI05689.1"/>
    </source>
</evidence>
<organism evidence="13 17">
    <name type="scientific">Methanosarcina mazei</name>
    <name type="common">Methanosarcina frisia</name>
    <dbReference type="NCBI Taxonomy" id="2209"/>
    <lineage>
        <taxon>Archaea</taxon>
        <taxon>Methanobacteriati</taxon>
        <taxon>Methanobacteriota</taxon>
        <taxon>Stenosarchaea group</taxon>
        <taxon>Methanomicrobia</taxon>
        <taxon>Methanosarcinales</taxon>
        <taxon>Methanosarcinaceae</taxon>
        <taxon>Methanosarcina</taxon>
    </lineage>
</organism>
<evidence type="ECO:0000313" key="16">
    <source>
        <dbReference type="Proteomes" id="UP000033864"/>
    </source>
</evidence>
<comment type="caution">
    <text evidence="13">The sequence shown here is derived from an EMBL/GenBank/DDBJ whole genome shotgun (WGS) entry which is preliminary data.</text>
</comment>
<evidence type="ECO:0000313" key="20">
    <source>
        <dbReference type="Proteomes" id="UP000034232"/>
    </source>
</evidence>
<evidence type="ECO:0000256" key="1">
    <source>
        <dbReference type="ARBA" id="ARBA00022747"/>
    </source>
</evidence>
<evidence type="ECO:0000313" key="26">
    <source>
        <dbReference type="Proteomes" id="UP000034937"/>
    </source>
</evidence>
<evidence type="ECO:0000313" key="4">
    <source>
        <dbReference type="EMBL" id="KKH36204.1"/>
    </source>
</evidence>
<dbReference type="Proteomes" id="UP000034040">
    <property type="component" value="Unassembled WGS sequence"/>
</dbReference>
<keyword evidence="2" id="KW-0238">DNA-binding</keyword>
<dbReference type="EMBL" id="JJRA01000029">
    <property type="protein sequence ID" value="KKI05689.1"/>
    <property type="molecule type" value="Genomic_DNA"/>
</dbReference>
<dbReference type="EMBL" id="JJOT01000105">
    <property type="protein sequence ID" value="KKF99750.1"/>
    <property type="molecule type" value="Genomic_DNA"/>
</dbReference>
<evidence type="ECO:0000313" key="6">
    <source>
        <dbReference type="EMBL" id="KKH52969.1"/>
    </source>
</evidence>
<dbReference type="Proteomes" id="UP000034232">
    <property type="component" value="Unassembled WGS sequence"/>
</dbReference>
<evidence type="ECO:0000313" key="3">
    <source>
        <dbReference type="EMBL" id="KKF99750.1"/>
    </source>
</evidence>
<evidence type="ECO:0000313" key="10">
    <source>
        <dbReference type="EMBL" id="KKH84128.1"/>
    </source>
</evidence>
<dbReference type="EMBL" id="JJQH01000161">
    <property type="protein sequence ID" value="KKH36204.1"/>
    <property type="molecule type" value="Genomic_DNA"/>
</dbReference>
<dbReference type="Gene3D" id="3.90.220.20">
    <property type="entry name" value="DNA methylase specificity domains"/>
    <property type="match status" value="1"/>
</dbReference>
<dbReference type="GO" id="GO:0009307">
    <property type="term" value="P:DNA restriction-modification system"/>
    <property type="evidence" value="ECO:0007669"/>
    <property type="project" value="UniProtKB-KW"/>
</dbReference>
<dbReference type="PATRIC" id="fig|2209.51.peg.2975"/>
<evidence type="ECO:0000313" key="11">
    <source>
        <dbReference type="EMBL" id="KKH88642.1"/>
    </source>
</evidence>
<evidence type="ECO:0000313" key="15">
    <source>
        <dbReference type="Proteomes" id="UP000033814"/>
    </source>
</evidence>
<evidence type="ECO:0000313" key="12">
    <source>
        <dbReference type="EMBL" id="KKH95864.1"/>
    </source>
</evidence>
<dbReference type="EMBL" id="JJQJ01000037">
    <property type="protein sequence ID" value="KKH52437.1"/>
    <property type="molecule type" value="Genomic_DNA"/>
</dbReference>
<evidence type="ECO:0000313" key="14">
    <source>
        <dbReference type="EMBL" id="KKI06702.1"/>
    </source>
</evidence>
<dbReference type="InterPro" id="IPR044946">
    <property type="entry name" value="Restrct_endonuc_typeI_TRD_sf"/>
</dbReference>
<dbReference type="Proteomes" id="UP000033885">
    <property type="component" value="Unassembled WGS sequence"/>
</dbReference>
<name>A0A0F8T192_METMZ</name>
<evidence type="ECO:0000313" key="21">
    <source>
        <dbReference type="Proteomes" id="UP000034547"/>
    </source>
</evidence>
<dbReference type="EMBL" id="JJRB01000003">
    <property type="protein sequence ID" value="KKI06702.1"/>
    <property type="molecule type" value="Genomic_DNA"/>
</dbReference>
<dbReference type="Proteomes" id="UP000034842">
    <property type="component" value="Unassembled WGS sequence"/>
</dbReference>
<dbReference type="EMBL" id="JJQO01000187">
    <property type="protein sequence ID" value="KKH63721.1"/>
    <property type="molecule type" value="Genomic_DNA"/>
</dbReference>
<dbReference type="Proteomes" id="UP000034597">
    <property type="component" value="Unassembled WGS sequence"/>
</dbReference>
<dbReference type="EMBL" id="JJQW01000056">
    <property type="protein sequence ID" value="KKH88642.1"/>
    <property type="molecule type" value="Genomic_DNA"/>
</dbReference>
<accession>A0A0F8T192</accession>
<evidence type="ECO:0000313" key="18">
    <source>
        <dbReference type="Proteomes" id="UP000034021"/>
    </source>
</evidence>
<evidence type="ECO:0000313" key="17">
    <source>
        <dbReference type="Proteomes" id="UP000033885"/>
    </source>
</evidence>
<evidence type="ECO:0000313" key="7">
    <source>
        <dbReference type="EMBL" id="KKH63721.1"/>
    </source>
</evidence>
<dbReference type="EMBL" id="JJQS01000067">
    <property type="protein sequence ID" value="KKH75144.1"/>
    <property type="molecule type" value="Genomic_DNA"/>
</dbReference>
<evidence type="ECO:0000313" key="9">
    <source>
        <dbReference type="EMBL" id="KKH82978.1"/>
    </source>
</evidence>
<evidence type="ECO:0000313" key="22">
    <source>
        <dbReference type="Proteomes" id="UP000034597"/>
    </source>
</evidence>
<reference evidence="15 16" key="1">
    <citation type="journal article" date="2015" name="ISME J.">
        <title>Genomic and phenotypic differentiation among Methanosarcina mazei populations from Columbia River sediment.</title>
        <authorList>
            <person name="Youngblut N.D."/>
            <person name="Wirth J.S."/>
            <person name="Henriksen J.R."/>
            <person name="Smith M."/>
            <person name="Simon H."/>
            <person name="Metcalf W.W."/>
            <person name="Whitaker R.J."/>
        </authorList>
    </citation>
    <scope>NUCLEOTIDE SEQUENCE [LARGE SCALE GENOMIC DNA]</scope>
    <source>
        <strain evidence="4 18">1.H.A.1A.3</strain>
        <strain evidence="5 16">1.H.A.1A.6</strain>
        <strain evidence="6 20">1.H.A.2.3</strain>
        <strain evidence="7 23">1.H.A.2.7</strain>
        <strain evidence="8 19">1.H.M.1A.2</strain>
        <strain evidence="9 24">1.H.M.1A.3</strain>
        <strain evidence="10 15">1.H.M.2.2</strain>
        <strain evidence="11 26">1.H.M.2.3</strain>
        <strain evidence="12 25">1.H.T.2.1</strain>
        <strain evidence="13 17">1.H.T.2.3</strain>
        <strain evidence="14 21">1.H.T.2.5</strain>
        <strain evidence="3 22">2.F.T.0.2</strain>
    </source>
</reference>
<evidence type="ECO:0000313" key="24">
    <source>
        <dbReference type="Proteomes" id="UP000034842"/>
    </source>
</evidence>
<evidence type="ECO:0000313" key="25">
    <source>
        <dbReference type="Proteomes" id="UP000034872"/>
    </source>
</evidence>
<evidence type="ECO:0000313" key="8">
    <source>
        <dbReference type="EMBL" id="KKH75144.1"/>
    </source>
</evidence>
<dbReference type="EMBL" id="JJQZ01000088">
    <property type="protein sequence ID" value="KKH95864.1"/>
    <property type="molecule type" value="Genomic_DNA"/>
</dbReference>
<evidence type="ECO:0000313" key="23">
    <source>
        <dbReference type="Proteomes" id="UP000034692"/>
    </source>
</evidence>
<dbReference type="Proteomes" id="UP000034692">
    <property type="component" value="Unassembled WGS sequence"/>
</dbReference>
<evidence type="ECO:0000313" key="5">
    <source>
        <dbReference type="EMBL" id="KKH52437.1"/>
    </source>
</evidence>
<dbReference type="Proteomes" id="UP000034547">
    <property type="component" value="Unassembled WGS sequence"/>
</dbReference>
<proteinExistence type="predicted"/>
<dbReference type="Proteomes" id="UP000034937">
    <property type="component" value="Unassembled WGS sequence"/>
</dbReference>